<evidence type="ECO:0000256" key="2">
    <source>
        <dbReference type="ARBA" id="ARBA00004642"/>
    </source>
</evidence>
<sequence>MFLLPNEVAAYKHADGKKIDGRRVLVDVERGRTIKGWRPRRLGGGLGGTRKGGPDVNTKYSGREDNFRNREDRSVSRNRSRSRSPARRRRRSRSRERRHRSRTPKRRSRERSFKEEDGVRKRSRRSRSRERRRSRSRERKRSKRSRSRERKPTRDRRMEENAMRQIYDEPASDGGNWNMLEPSQIKSEPVKEGYDKYDNLLEPAGDEQFDNGDNEQYNGDTSYQERPQQQYEEYPEEA</sequence>
<feature type="compositionally biased region" description="Basic residues" evidence="8">
    <location>
        <begin position="121"/>
        <end position="149"/>
    </location>
</feature>
<evidence type="ECO:0000256" key="8">
    <source>
        <dbReference type="SAM" id="MobiDB-lite"/>
    </source>
</evidence>
<protein>
    <recommendedName>
        <fullName evidence="3">U1 small nuclear ribonucleoprotein 70 kDa</fullName>
    </recommendedName>
</protein>
<feature type="compositionally biased region" description="Acidic residues" evidence="8">
    <location>
        <begin position="204"/>
        <end position="213"/>
    </location>
</feature>
<dbReference type="AlphaFoldDB" id="A0AAD9JIR3"/>
<evidence type="ECO:0000256" key="6">
    <source>
        <dbReference type="ARBA" id="ARBA00023274"/>
    </source>
</evidence>
<feature type="compositionally biased region" description="Basic and acidic residues" evidence="8">
    <location>
        <begin position="110"/>
        <end position="120"/>
    </location>
</feature>
<dbReference type="InterPro" id="IPR051183">
    <property type="entry name" value="U1_U11-U12_snRNP_70-35kDa"/>
</dbReference>
<dbReference type="GO" id="GO:0000398">
    <property type="term" value="P:mRNA splicing, via spliceosome"/>
    <property type="evidence" value="ECO:0007669"/>
    <property type="project" value="TreeGrafter"/>
</dbReference>
<comment type="function">
    <text evidence="7">Component of the spliceosomal U1 snRNP, which is essential for recognition of the pre-mRNA 5' splice-site and the subsequent assembly of the spliceosome. SNRNP70 binds to the loop I region of U1-snRNA.</text>
</comment>
<evidence type="ECO:0000256" key="5">
    <source>
        <dbReference type="ARBA" id="ARBA00023242"/>
    </source>
</evidence>
<feature type="compositionally biased region" description="Gly residues" evidence="8">
    <location>
        <begin position="42"/>
        <end position="51"/>
    </location>
</feature>
<feature type="region of interest" description="Disordered" evidence="8">
    <location>
        <begin position="37"/>
        <end position="238"/>
    </location>
</feature>
<name>A0AAD9JIR3_9ANNE</name>
<dbReference type="InterPro" id="IPR012677">
    <property type="entry name" value="Nucleotide-bd_a/b_plait_sf"/>
</dbReference>
<dbReference type="GO" id="GO:0030619">
    <property type="term" value="F:U1 snRNA binding"/>
    <property type="evidence" value="ECO:0007669"/>
    <property type="project" value="TreeGrafter"/>
</dbReference>
<dbReference type="PANTHER" id="PTHR13952:SF5">
    <property type="entry name" value="U1 SMALL NUCLEAR RIBONUCLEOPROTEIN 70 KDA"/>
    <property type="match status" value="1"/>
</dbReference>
<organism evidence="9 10">
    <name type="scientific">Paralvinella palmiformis</name>
    <dbReference type="NCBI Taxonomy" id="53620"/>
    <lineage>
        <taxon>Eukaryota</taxon>
        <taxon>Metazoa</taxon>
        <taxon>Spiralia</taxon>
        <taxon>Lophotrochozoa</taxon>
        <taxon>Annelida</taxon>
        <taxon>Polychaeta</taxon>
        <taxon>Sedentaria</taxon>
        <taxon>Canalipalpata</taxon>
        <taxon>Terebellida</taxon>
        <taxon>Terebelliformia</taxon>
        <taxon>Alvinellidae</taxon>
        <taxon>Paralvinella</taxon>
    </lineage>
</organism>
<keyword evidence="4" id="KW-0694">RNA-binding</keyword>
<proteinExistence type="predicted"/>
<dbReference type="EMBL" id="JAODUP010000296">
    <property type="protein sequence ID" value="KAK2153456.1"/>
    <property type="molecule type" value="Genomic_DNA"/>
</dbReference>
<dbReference type="GO" id="GO:0071004">
    <property type="term" value="C:U2-type prespliceosome"/>
    <property type="evidence" value="ECO:0007669"/>
    <property type="project" value="TreeGrafter"/>
</dbReference>
<evidence type="ECO:0000313" key="10">
    <source>
        <dbReference type="Proteomes" id="UP001208570"/>
    </source>
</evidence>
<reference evidence="9" key="1">
    <citation type="journal article" date="2023" name="Mol. Biol. Evol.">
        <title>Third-Generation Sequencing Reveals the Adaptive Role of the Epigenome in Three Deep-Sea Polychaetes.</title>
        <authorList>
            <person name="Perez M."/>
            <person name="Aroh O."/>
            <person name="Sun Y."/>
            <person name="Lan Y."/>
            <person name="Juniper S.K."/>
            <person name="Young C.R."/>
            <person name="Angers B."/>
            <person name="Qian P.Y."/>
        </authorList>
    </citation>
    <scope>NUCLEOTIDE SEQUENCE</scope>
    <source>
        <strain evidence="9">P08H-3</strain>
    </source>
</reference>
<evidence type="ECO:0000313" key="9">
    <source>
        <dbReference type="EMBL" id="KAK2153456.1"/>
    </source>
</evidence>
<dbReference type="GO" id="GO:0005685">
    <property type="term" value="C:U1 snRNP"/>
    <property type="evidence" value="ECO:0007669"/>
    <property type="project" value="TreeGrafter"/>
</dbReference>
<dbReference type="GO" id="GO:0016607">
    <property type="term" value="C:nuclear speck"/>
    <property type="evidence" value="ECO:0007669"/>
    <property type="project" value="UniProtKB-SubCell"/>
</dbReference>
<keyword evidence="10" id="KW-1185">Reference proteome</keyword>
<dbReference type="PANTHER" id="PTHR13952">
    <property type="entry name" value="U1 SMALL NUCLEAR RIBONUCLEOPROTEIN 70 KD"/>
    <property type="match status" value="1"/>
</dbReference>
<comment type="caution">
    <text evidence="9">The sequence shown here is derived from an EMBL/GenBank/DDBJ whole genome shotgun (WGS) entry which is preliminary data.</text>
</comment>
<keyword evidence="6" id="KW-0687">Ribonucleoprotein</keyword>
<comment type="subcellular location">
    <subcellularLocation>
        <location evidence="1">Nucleus speckle</location>
    </subcellularLocation>
    <subcellularLocation>
        <location evidence="2">Nucleus</location>
        <location evidence="2">Nucleoplasm</location>
    </subcellularLocation>
</comment>
<evidence type="ECO:0000256" key="1">
    <source>
        <dbReference type="ARBA" id="ARBA00004324"/>
    </source>
</evidence>
<dbReference type="FunFam" id="3.30.70.330:FF:001585">
    <property type="entry name" value="U1 small nuclear ribonucleoprotein 70 kDa"/>
    <property type="match status" value="1"/>
</dbReference>
<evidence type="ECO:0000256" key="4">
    <source>
        <dbReference type="ARBA" id="ARBA00022884"/>
    </source>
</evidence>
<feature type="compositionally biased region" description="Basic and acidic residues" evidence="8">
    <location>
        <begin position="150"/>
        <end position="162"/>
    </location>
</feature>
<feature type="compositionally biased region" description="Basic residues" evidence="8">
    <location>
        <begin position="76"/>
        <end position="109"/>
    </location>
</feature>
<feature type="compositionally biased region" description="Basic and acidic residues" evidence="8">
    <location>
        <begin position="188"/>
        <end position="199"/>
    </location>
</feature>
<evidence type="ECO:0000256" key="3">
    <source>
        <dbReference type="ARBA" id="ARBA00016996"/>
    </source>
</evidence>
<dbReference type="Gene3D" id="3.30.70.330">
    <property type="match status" value="1"/>
</dbReference>
<feature type="compositionally biased region" description="Basic and acidic residues" evidence="8">
    <location>
        <begin position="61"/>
        <end position="75"/>
    </location>
</feature>
<keyword evidence="5" id="KW-0539">Nucleus</keyword>
<accession>A0AAD9JIR3</accession>
<dbReference type="GO" id="GO:0071011">
    <property type="term" value="C:precatalytic spliceosome"/>
    <property type="evidence" value="ECO:0007669"/>
    <property type="project" value="TreeGrafter"/>
</dbReference>
<dbReference type="GO" id="GO:0003729">
    <property type="term" value="F:mRNA binding"/>
    <property type="evidence" value="ECO:0007669"/>
    <property type="project" value="TreeGrafter"/>
</dbReference>
<evidence type="ECO:0000256" key="7">
    <source>
        <dbReference type="ARBA" id="ARBA00058765"/>
    </source>
</evidence>
<gene>
    <name evidence="9" type="ORF">LSH36_296g01008</name>
</gene>
<dbReference type="Proteomes" id="UP001208570">
    <property type="component" value="Unassembled WGS sequence"/>
</dbReference>